<organism evidence="1 2">
    <name type="scientific">Proteus terrae subsp. cibarius</name>
    <dbReference type="NCBI Taxonomy" id="626774"/>
    <lineage>
        <taxon>Bacteria</taxon>
        <taxon>Pseudomonadati</taxon>
        <taxon>Pseudomonadota</taxon>
        <taxon>Gammaproteobacteria</taxon>
        <taxon>Enterobacterales</taxon>
        <taxon>Morganellaceae</taxon>
        <taxon>Proteus</taxon>
    </lineage>
</organism>
<reference evidence="1 2" key="1">
    <citation type="submission" date="2020-01" db="EMBL/GenBank/DDBJ databases">
        <title>The genomic epidemiology of tigecycline resistance gene tet(X) variants in a swine farm in China.</title>
        <authorList>
            <person name="Peng K."/>
            <person name="Li R."/>
        </authorList>
    </citation>
    <scope>NUCLEOTIDE SEQUENCE [LARGE SCALE GENOMIC DNA]</scope>
    <source>
        <strain evidence="1 2">ZF1</strain>
        <plasmid evidence="2">pzf1-cfr</plasmid>
    </source>
</reference>
<name>A0ABX6JTS7_9GAMM</name>
<dbReference type="RefSeq" id="WP_050878377.1">
    <property type="nucleotide sequence ID" value="NZ_CP045009.1"/>
</dbReference>
<dbReference type="Proteomes" id="UP000501338">
    <property type="component" value="Plasmid pZF1-cfr"/>
</dbReference>
<proteinExistence type="predicted"/>
<keyword evidence="2" id="KW-1185">Reference proteome</keyword>
<gene>
    <name evidence="1" type="ORF">GTH23_19865</name>
</gene>
<accession>A0ABX6JTS7</accession>
<dbReference type="Gene3D" id="3.40.50.300">
    <property type="entry name" value="P-loop containing nucleotide triphosphate hydrolases"/>
    <property type="match status" value="1"/>
</dbReference>
<evidence type="ECO:0000313" key="2">
    <source>
        <dbReference type="Proteomes" id="UP000501338"/>
    </source>
</evidence>
<dbReference type="EMBL" id="CP047341">
    <property type="protein sequence ID" value="QIF92302.1"/>
    <property type="molecule type" value="Genomic_DNA"/>
</dbReference>
<protein>
    <submittedName>
        <fullName evidence="1">Transcriptional regulator</fullName>
    </submittedName>
</protein>
<keyword evidence="1" id="KW-0614">Plasmid</keyword>
<evidence type="ECO:0000313" key="1">
    <source>
        <dbReference type="EMBL" id="QIF92302.1"/>
    </source>
</evidence>
<geneLocation type="plasmid" evidence="2">
    <name>pzf1-cfr</name>
</geneLocation>
<sequence>MKIIVMNNSGNVGKTTICQNMLVPRLNGIDVIRVETLNDDGESTGEKLSADLFDEIFESILSSENVLVDVGASNVEVFNYKLENEFVGSHSFIDYFIIPVTPDEKQQRDTISTIKTLIDMGVDIDKIKVVFNRLNVKKDLLKQFETLITSEDLKEYGFSFESETPLIGINNTTLFETLKKANLEYGFIKNVNPEKLKQEISEAKDAKEKSKLQLLQFYRMGFDSYQSNLQDVFNTLELK</sequence>
<dbReference type="InterPro" id="IPR027417">
    <property type="entry name" value="P-loop_NTPase"/>
</dbReference>
<dbReference type="SUPFAM" id="SSF52540">
    <property type="entry name" value="P-loop containing nucleoside triphosphate hydrolases"/>
    <property type="match status" value="1"/>
</dbReference>